<dbReference type="InterPro" id="IPR025246">
    <property type="entry name" value="IS30-like_HTH"/>
</dbReference>
<accession>W2HGF6</accession>
<dbReference type="Gene3D" id="1.10.10.60">
    <property type="entry name" value="Homeodomain-like"/>
    <property type="match status" value="1"/>
</dbReference>
<evidence type="ECO:0000313" key="2">
    <source>
        <dbReference type="EMBL" id="ETK93551.1"/>
    </source>
</evidence>
<evidence type="ECO:0000259" key="1">
    <source>
        <dbReference type="Pfam" id="PF13936"/>
    </source>
</evidence>
<reference evidence="2" key="1">
    <citation type="submission" date="2013-11" db="EMBL/GenBank/DDBJ databases">
        <title>The Genome Sequence of Phytophthora parasitica CJ02B3.</title>
        <authorList>
            <consortium name="The Broad Institute Genomics Platform"/>
            <person name="Russ C."/>
            <person name="Tyler B."/>
            <person name="Panabieres F."/>
            <person name="Shan W."/>
            <person name="Tripathy S."/>
            <person name="Grunwald N."/>
            <person name="Machado M."/>
            <person name="Johnson C.S."/>
            <person name="Arredondo F."/>
            <person name="Hong C."/>
            <person name="Coffey M."/>
            <person name="Young S.K."/>
            <person name="Zeng Q."/>
            <person name="Gargeya S."/>
            <person name="Fitzgerald M."/>
            <person name="Abouelleil A."/>
            <person name="Alvarado L."/>
            <person name="Chapman S.B."/>
            <person name="Gainer-Dewar J."/>
            <person name="Goldberg J."/>
            <person name="Griggs A."/>
            <person name="Gujja S."/>
            <person name="Hansen M."/>
            <person name="Howarth C."/>
            <person name="Imamovic A."/>
            <person name="Ireland A."/>
            <person name="Larimer J."/>
            <person name="McCowan C."/>
            <person name="Murphy C."/>
            <person name="Pearson M."/>
            <person name="Poon T.W."/>
            <person name="Priest M."/>
            <person name="Roberts A."/>
            <person name="Saif S."/>
            <person name="Shea T."/>
            <person name="Sykes S."/>
            <person name="Wortman J."/>
            <person name="Nusbaum C."/>
            <person name="Birren B."/>
        </authorList>
    </citation>
    <scope>NUCLEOTIDE SEQUENCE [LARGE SCALE GENOMIC DNA]</scope>
    <source>
        <strain evidence="2">CJ02B3</strain>
    </source>
</reference>
<proteinExistence type="predicted"/>
<sequence length="65" mass="7067">MVKLFTSNWPYCPISTMGRGPPITDEERGRMNGLHEAGLGVRKIARRLERSANGVSCTLQAPAAP</sequence>
<dbReference type="Proteomes" id="UP000053236">
    <property type="component" value="Unassembled WGS sequence"/>
</dbReference>
<dbReference type="AlphaFoldDB" id="W2HGF6"/>
<feature type="domain" description="Transposase IS30-like HTH" evidence="1">
    <location>
        <begin position="23"/>
        <end position="53"/>
    </location>
</feature>
<gene>
    <name evidence="2" type="ORF">L915_03313</name>
</gene>
<organism evidence="2">
    <name type="scientific">Phytophthora nicotianae</name>
    <name type="common">Potato buckeye rot agent</name>
    <name type="synonym">Phytophthora parasitica</name>
    <dbReference type="NCBI Taxonomy" id="4792"/>
    <lineage>
        <taxon>Eukaryota</taxon>
        <taxon>Sar</taxon>
        <taxon>Stramenopiles</taxon>
        <taxon>Oomycota</taxon>
        <taxon>Peronosporomycetes</taxon>
        <taxon>Peronosporales</taxon>
        <taxon>Peronosporaceae</taxon>
        <taxon>Phytophthora</taxon>
    </lineage>
</organism>
<dbReference type="Pfam" id="PF13936">
    <property type="entry name" value="HTH_38"/>
    <property type="match status" value="1"/>
</dbReference>
<protein>
    <recommendedName>
        <fullName evidence="1">Transposase IS30-like HTH domain-containing protein</fullName>
    </recommendedName>
</protein>
<dbReference type="EMBL" id="KI684913">
    <property type="protein sequence ID" value="ETK93551.1"/>
    <property type="molecule type" value="Genomic_DNA"/>
</dbReference>
<name>W2HGF6_PHYNI</name>